<organism evidence="4 5">
    <name type="scientific">Sphenostylis stenocarpa</name>
    <dbReference type="NCBI Taxonomy" id="92480"/>
    <lineage>
        <taxon>Eukaryota</taxon>
        <taxon>Viridiplantae</taxon>
        <taxon>Streptophyta</taxon>
        <taxon>Embryophyta</taxon>
        <taxon>Tracheophyta</taxon>
        <taxon>Spermatophyta</taxon>
        <taxon>Magnoliopsida</taxon>
        <taxon>eudicotyledons</taxon>
        <taxon>Gunneridae</taxon>
        <taxon>Pentapetalae</taxon>
        <taxon>rosids</taxon>
        <taxon>fabids</taxon>
        <taxon>Fabales</taxon>
        <taxon>Fabaceae</taxon>
        <taxon>Papilionoideae</taxon>
        <taxon>50 kb inversion clade</taxon>
        <taxon>NPAAA clade</taxon>
        <taxon>indigoferoid/millettioid clade</taxon>
        <taxon>Phaseoleae</taxon>
        <taxon>Sphenostylis</taxon>
    </lineage>
</organism>
<dbReference type="Gene3D" id="3.30.310.210">
    <property type="match status" value="1"/>
</dbReference>
<dbReference type="InterPro" id="IPR036612">
    <property type="entry name" value="KH_dom_type_1_sf"/>
</dbReference>
<dbReference type="GO" id="GO:0003723">
    <property type="term" value="F:RNA binding"/>
    <property type="evidence" value="ECO:0007669"/>
    <property type="project" value="UniProtKB-UniRule"/>
</dbReference>
<dbReference type="EMBL" id="OY731400">
    <property type="protein sequence ID" value="CAJ1936149.1"/>
    <property type="molecule type" value="Genomic_DNA"/>
</dbReference>
<sequence length="426" mass="44536">MAQLDKSDGGASEGQLTSVKKALVAVSQRLQDCPPPDRTKVMGNRQYEMVQSEPFSVPLESLNNLHIDHHLQRSSNGNGNASGAHKLSAEVNRVSVPDPKALQQEVTFRILCSNDRVGAVIGKGGNIVRALQNESGASISVGPSVVECEDRLITIAAIENPESNYSPAQKAVVLVFSKSVEAGVEKGLDLGTKKGSYVSARLVVSSNQVGCLLGKGGVIVSEMRKATGTNIRIIGHDQVPKCVSDNDQLVQISGEFSNVQGAIYSATGRLRDHLFVSTQSSSGGRSVSSVLAGGQLTVAVPPSLNRHSLPGLQTPQTVAGINSRGTNGVGRGLISQKGGLELVSGSKTAIVTNTTVQIVVPDDVIGSVYGENGSNLVRLRQISGAKVIVHEPRPGTSDRTIVISGTPDETRAAQSLLQAFILTGSS</sequence>
<evidence type="ECO:0000256" key="1">
    <source>
        <dbReference type="ARBA" id="ARBA00022737"/>
    </source>
</evidence>
<feature type="domain" description="K Homology" evidence="3">
    <location>
        <begin position="196"/>
        <end position="271"/>
    </location>
</feature>
<dbReference type="AlphaFoldDB" id="A0AA86VX28"/>
<dbReference type="CDD" id="cd22459">
    <property type="entry name" value="KH-I_PEPPER_rpt1_like"/>
    <property type="match status" value="1"/>
</dbReference>
<dbReference type="Proteomes" id="UP001189624">
    <property type="component" value="Chromosome 3"/>
</dbReference>
<proteinExistence type="predicted"/>
<name>A0AA86VX28_9FABA</name>
<keyword evidence="5" id="KW-1185">Reference proteome</keyword>
<evidence type="ECO:0000313" key="4">
    <source>
        <dbReference type="EMBL" id="CAJ1936149.1"/>
    </source>
</evidence>
<evidence type="ECO:0000313" key="5">
    <source>
        <dbReference type="Proteomes" id="UP001189624"/>
    </source>
</evidence>
<dbReference type="Pfam" id="PF00013">
    <property type="entry name" value="KH_1"/>
    <property type="match status" value="3"/>
</dbReference>
<dbReference type="CDD" id="cd22460">
    <property type="entry name" value="KH-I_PEPPER_rpt2_like"/>
    <property type="match status" value="1"/>
</dbReference>
<keyword evidence="2" id="KW-0694">RNA-binding</keyword>
<evidence type="ECO:0000256" key="2">
    <source>
        <dbReference type="PROSITE-ProRule" id="PRU00117"/>
    </source>
</evidence>
<dbReference type="CDD" id="cd22462">
    <property type="entry name" value="KH-I_HEN4_like_rpt5"/>
    <property type="match status" value="1"/>
</dbReference>
<keyword evidence="1" id="KW-0677">Repeat</keyword>
<dbReference type="InterPro" id="IPR004088">
    <property type="entry name" value="KH_dom_type_1"/>
</dbReference>
<gene>
    <name evidence="4" type="ORF">AYBTSS11_LOCUS7322</name>
</gene>
<dbReference type="Gene3D" id="3.30.1370.10">
    <property type="entry name" value="K Homology domain, type 1"/>
    <property type="match status" value="1"/>
</dbReference>
<dbReference type="Gramene" id="rna-AYBTSS11_LOCUS7322">
    <property type="protein sequence ID" value="CAJ1936149.1"/>
    <property type="gene ID" value="gene-AYBTSS11_LOCUS7322"/>
</dbReference>
<feature type="domain" description="K Homology" evidence="3">
    <location>
        <begin position="352"/>
        <end position="422"/>
    </location>
</feature>
<dbReference type="PANTHER" id="PTHR10288">
    <property type="entry name" value="KH DOMAIN CONTAINING RNA BINDING PROTEIN"/>
    <property type="match status" value="1"/>
</dbReference>
<accession>A0AA86VX28</accession>
<dbReference type="SMART" id="SM00322">
    <property type="entry name" value="KH"/>
    <property type="match status" value="3"/>
</dbReference>
<protein>
    <recommendedName>
        <fullName evidence="3">K Homology domain-containing protein</fullName>
    </recommendedName>
</protein>
<evidence type="ECO:0000259" key="3">
    <source>
        <dbReference type="SMART" id="SM00322"/>
    </source>
</evidence>
<dbReference type="PROSITE" id="PS50084">
    <property type="entry name" value="KH_TYPE_1"/>
    <property type="match status" value="3"/>
</dbReference>
<feature type="domain" description="K Homology" evidence="3">
    <location>
        <begin position="104"/>
        <end position="177"/>
    </location>
</feature>
<dbReference type="SUPFAM" id="SSF54791">
    <property type="entry name" value="Eukaryotic type KH-domain (KH-domain type I)"/>
    <property type="match status" value="3"/>
</dbReference>
<reference evidence="4" key="1">
    <citation type="submission" date="2023-10" db="EMBL/GenBank/DDBJ databases">
        <authorList>
            <person name="Domelevo Entfellner J.-B."/>
        </authorList>
    </citation>
    <scope>NUCLEOTIDE SEQUENCE</scope>
</reference>
<dbReference type="InterPro" id="IPR004087">
    <property type="entry name" value="KH_dom"/>
</dbReference>